<dbReference type="Pfam" id="PF25021">
    <property type="entry name" value="TEN_NHL"/>
    <property type="match status" value="1"/>
</dbReference>
<dbReference type="EMBL" id="JACRSQ010000004">
    <property type="protein sequence ID" value="MBC8542755.1"/>
    <property type="molecule type" value="Genomic_DNA"/>
</dbReference>
<dbReference type="Proteomes" id="UP000657006">
    <property type="component" value="Unassembled WGS sequence"/>
</dbReference>
<proteinExistence type="predicted"/>
<gene>
    <name evidence="4" type="ORF">H8730_04235</name>
</gene>
<dbReference type="InterPro" id="IPR043128">
    <property type="entry name" value="Rev_trsase/Diguanyl_cyclase"/>
</dbReference>
<dbReference type="InterPro" id="IPR029787">
    <property type="entry name" value="Nucleotide_cyclase"/>
</dbReference>
<evidence type="ECO:0000256" key="2">
    <source>
        <dbReference type="PROSITE-ProRule" id="PRU00504"/>
    </source>
</evidence>
<dbReference type="PANTHER" id="PTHR46388:SF2">
    <property type="entry name" value="NHL REPEAT-CONTAINING PROTEIN 2"/>
    <property type="match status" value="1"/>
</dbReference>
<keyword evidence="1" id="KW-0677">Repeat</keyword>
<evidence type="ECO:0000313" key="4">
    <source>
        <dbReference type="EMBL" id="MBC8542755.1"/>
    </source>
</evidence>
<dbReference type="InterPro" id="IPR001258">
    <property type="entry name" value="NHL_repeat"/>
</dbReference>
<dbReference type="PANTHER" id="PTHR46388">
    <property type="entry name" value="NHL REPEAT-CONTAINING PROTEIN 2"/>
    <property type="match status" value="1"/>
</dbReference>
<keyword evidence="5" id="KW-1185">Reference proteome</keyword>
<dbReference type="Pfam" id="PF01436">
    <property type="entry name" value="NHL"/>
    <property type="match status" value="1"/>
</dbReference>
<evidence type="ECO:0000256" key="1">
    <source>
        <dbReference type="ARBA" id="ARBA00022737"/>
    </source>
</evidence>
<reference evidence="4" key="1">
    <citation type="submission" date="2020-08" db="EMBL/GenBank/DDBJ databases">
        <title>Genome public.</title>
        <authorList>
            <person name="Liu C."/>
            <person name="Sun Q."/>
        </authorList>
    </citation>
    <scope>NUCLEOTIDE SEQUENCE</scope>
    <source>
        <strain evidence="4">NSJ-32</strain>
    </source>
</reference>
<dbReference type="InterPro" id="IPR000160">
    <property type="entry name" value="GGDEF_dom"/>
</dbReference>
<organism evidence="4 5">
    <name type="scientific">Bianquea renquensis</name>
    <dbReference type="NCBI Taxonomy" id="2763661"/>
    <lineage>
        <taxon>Bacteria</taxon>
        <taxon>Bacillati</taxon>
        <taxon>Bacillota</taxon>
        <taxon>Clostridia</taxon>
        <taxon>Eubacteriales</taxon>
        <taxon>Bianqueaceae</taxon>
        <taxon>Bianquea</taxon>
    </lineage>
</organism>
<dbReference type="Gene3D" id="2.120.10.30">
    <property type="entry name" value="TolB, C-terminal domain"/>
    <property type="match status" value="3"/>
</dbReference>
<dbReference type="AlphaFoldDB" id="A0A926DPF1"/>
<protein>
    <submittedName>
        <fullName evidence="4">Diguanylate cyclase</fullName>
    </submittedName>
</protein>
<dbReference type="RefSeq" id="WP_177719280.1">
    <property type="nucleotide sequence ID" value="NZ_JACRSQ010000004.1"/>
</dbReference>
<name>A0A926DPF1_9FIRM</name>
<feature type="domain" description="GGDEF" evidence="3">
    <location>
        <begin position="9"/>
        <end position="144"/>
    </location>
</feature>
<dbReference type="InterPro" id="IPR056822">
    <property type="entry name" value="TEN_NHL"/>
</dbReference>
<dbReference type="Gene3D" id="3.30.70.270">
    <property type="match status" value="1"/>
</dbReference>
<dbReference type="SUPFAM" id="SSF55073">
    <property type="entry name" value="Nucleotide cyclase"/>
    <property type="match status" value="1"/>
</dbReference>
<sequence>MRKVATGWAAYSLVYVDIDFYIRYSMKFGEVCCQTALRKIDEFFNTHFGANRVFRKEGDDEYLILVAETGADAETRMRRTLAMFRKEPFMKHCGKDYANLRITFSAGVASYPSDGEFDIVLKKAATALFLAKSYRRNQIVRYAGERKAQPQRILFASGVAVETVAGQWGMPGKIDQAQPAKEGHFWEPQGIACNSRGQLFIADQDNHQIVQMTGDTVRRIVGTGCFGYSGDGGPATEARLNKPTALWATDHALYIADTGNDVVRLVDLQSGLISTVCGTGKAGYAGDGGPAWQARLNKPGGVVVDRRGNLYIADIANNVVRRMDRQGMLSTFAGDSTFGYQGDGHSAVQARFNEIYGIGIDWKGEVLFVADYYNHCIRQIDLQSQRIETIAGKGIAGYEGDGAAPDCALLNRPVAVCGGPYGTVYIAESGSHSVRILSLRHNKIFTLVGGLGPGIGRDGHVDGLPLANPNGLAMDKEDLYVLDGANQRILRVALSEMLGKGDKIWKSIK</sequence>
<evidence type="ECO:0000259" key="3">
    <source>
        <dbReference type="PROSITE" id="PS50887"/>
    </source>
</evidence>
<dbReference type="PROSITE" id="PS51125">
    <property type="entry name" value="NHL"/>
    <property type="match status" value="1"/>
</dbReference>
<feature type="repeat" description="NHL" evidence="2">
    <location>
        <begin position="183"/>
        <end position="215"/>
    </location>
</feature>
<dbReference type="SUPFAM" id="SSF101898">
    <property type="entry name" value="NHL repeat"/>
    <property type="match status" value="1"/>
</dbReference>
<dbReference type="PROSITE" id="PS50887">
    <property type="entry name" value="GGDEF"/>
    <property type="match status" value="1"/>
</dbReference>
<dbReference type="InterPro" id="IPR011042">
    <property type="entry name" value="6-blade_b-propeller_TolB-like"/>
</dbReference>
<dbReference type="Pfam" id="PF00990">
    <property type="entry name" value="GGDEF"/>
    <property type="match status" value="1"/>
</dbReference>
<accession>A0A926DPF1</accession>
<evidence type="ECO:0000313" key="5">
    <source>
        <dbReference type="Proteomes" id="UP000657006"/>
    </source>
</evidence>
<comment type="caution">
    <text evidence="4">The sequence shown here is derived from an EMBL/GenBank/DDBJ whole genome shotgun (WGS) entry which is preliminary data.</text>
</comment>